<proteinExistence type="predicted"/>
<reference evidence="1 2" key="1">
    <citation type="submission" date="2020-05" db="EMBL/GenBank/DDBJ databases">
        <title>Vigna angularis (adzuki bean) Var. LongXiaoDou No. 4 denovo assembly.</title>
        <authorList>
            <person name="Xiang H."/>
        </authorList>
    </citation>
    <scope>NUCLEOTIDE SEQUENCE [LARGE SCALE GENOMIC DNA]</scope>
    <source>
        <tissue evidence="1">Leaf</tissue>
    </source>
</reference>
<dbReference type="InterPro" id="IPR001128">
    <property type="entry name" value="Cyt_P450"/>
</dbReference>
<dbReference type="Gene3D" id="1.10.630.10">
    <property type="entry name" value="Cytochrome P450"/>
    <property type="match status" value="1"/>
</dbReference>
<dbReference type="EMBL" id="JABFOF010000009">
    <property type="protein sequence ID" value="KAG2380464.1"/>
    <property type="molecule type" value="Genomic_DNA"/>
</dbReference>
<dbReference type="GO" id="GO:0020037">
    <property type="term" value="F:heme binding"/>
    <property type="evidence" value="ECO:0007669"/>
    <property type="project" value="InterPro"/>
</dbReference>
<gene>
    <name evidence="1" type="ORF">HKW66_Vig0172430</name>
</gene>
<dbReference type="PANTHER" id="PTHR24299">
    <property type="entry name" value="CYTOCHROME P450 FAMILY 1"/>
    <property type="match status" value="1"/>
</dbReference>
<dbReference type="PANTHER" id="PTHR24299:SF59">
    <property type="entry name" value="CYTOCHROME P450 SUPERFAMILY PROTEIN"/>
    <property type="match status" value="1"/>
</dbReference>
<accession>A0A8T0JQW0</accession>
<evidence type="ECO:0000313" key="2">
    <source>
        <dbReference type="Proteomes" id="UP000743370"/>
    </source>
</evidence>
<protein>
    <submittedName>
        <fullName evidence="1">Geraniol 8-hydroxylase</fullName>
    </submittedName>
</protein>
<dbReference type="Proteomes" id="UP000743370">
    <property type="component" value="Unassembled WGS sequence"/>
</dbReference>
<sequence>MSRKDVRKVKPWILVRPSFTTVLNSISNTFFSMDLTHYASDKSQEFKDIIWGIMEEAGRPNVVDFFPIFRMLDPQGVRRRMNGYFEKLIAFFDGLVEENEEEDEDVEKNSMKMSTKIVEKSPKVKNELVKVIEKSGIIEFDCGVIVLKIMELWNDIEKYEGKTLPSYTTNELQEVREKYVCDWILDVDNMWRDEVFQDLGTV</sequence>
<dbReference type="InterPro" id="IPR036396">
    <property type="entry name" value="Cyt_P450_sf"/>
</dbReference>
<dbReference type="Pfam" id="PF00067">
    <property type="entry name" value="p450"/>
    <property type="match status" value="1"/>
</dbReference>
<dbReference type="GO" id="GO:0016705">
    <property type="term" value="F:oxidoreductase activity, acting on paired donors, with incorporation or reduction of molecular oxygen"/>
    <property type="evidence" value="ECO:0007669"/>
    <property type="project" value="InterPro"/>
</dbReference>
<dbReference type="SUPFAM" id="SSF48264">
    <property type="entry name" value="Cytochrome P450"/>
    <property type="match status" value="1"/>
</dbReference>
<dbReference type="GO" id="GO:0004497">
    <property type="term" value="F:monooxygenase activity"/>
    <property type="evidence" value="ECO:0007669"/>
    <property type="project" value="InterPro"/>
</dbReference>
<dbReference type="AlphaFoldDB" id="A0A8T0JQW0"/>
<organism evidence="1 2">
    <name type="scientific">Phaseolus angularis</name>
    <name type="common">Azuki bean</name>
    <name type="synonym">Vigna angularis</name>
    <dbReference type="NCBI Taxonomy" id="3914"/>
    <lineage>
        <taxon>Eukaryota</taxon>
        <taxon>Viridiplantae</taxon>
        <taxon>Streptophyta</taxon>
        <taxon>Embryophyta</taxon>
        <taxon>Tracheophyta</taxon>
        <taxon>Spermatophyta</taxon>
        <taxon>Magnoliopsida</taxon>
        <taxon>eudicotyledons</taxon>
        <taxon>Gunneridae</taxon>
        <taxon>Pentapetalae</taxon>
        <taxon>rosids</taxon>
        <taxon>fabids</taxon>
        <taxon>Fabales</taxon>
        <taxon>Fabaceae</taxon>
        <taxon>Papilionoideae</taxon>
        <taxon>50 kb inversion clade</taxon>
        <taxon>NPAAA clade</taxon>
        <taxon>indigoferoid/millettioid clade</taxon>
        <taxon>Phaseoleae</taxon>
        <taxon>Vigna</taxon>
    </lineage>
</organism>
<dbReference type="GO" id="GO:0005506">
    <property type="term" value="F:iron ion binding"/>
    <property type="evidence" value="ECO:0007669"/>
    <property type="project" value="InterPro"/>
</dbReference>
<name>A0A8T0JQW0_PHAAN</name>
<evidence type="ECO:0000313" key="1">
    <source>
        <dbReference type="EMBL" id="KAG2380464.1"/>
    </source>
</evidence>
<comment type="caution">
    <text evidence="1">The sequence shown here is derived from an EMBL/GenBank/DDBJ whole genome shotgun (WGS) entry which is preliminary data.</text>
</comment>